<reference evidence="1 2" key="1">
    <citation type="submission" date="2015-04" db="EMBL/GenBank/DDBJ databases">
        <title>Lasius niger genome sequencing.</title>
        <authorList>
            <person name="Konorov E.A."/>
            <person name="Nikitin M.A."/>
            <person name="Kirill M.V."/>
            <person name="Chang P."/>
        </authorList>
    </citation>
    <scope>NUCLEOTIDE SEQUENCE [LARGE SCALE GENOMIC DNA]</scope>
    <source>
        <tissue evidence="1">Whole</tissue>
    </source>
</reference>
<organism evidence="1 2">
    <name type="scientific">Lasius niger</name>
    <name type="common">Black garden ant</name>
    <dbReference type="NCBI Taxonomy" id="67767"/>
    <lineage>
        <taxon>Eukaryota</taxon>
        <taxon>Metazoa</taxon>
        <taxon>Ecdysozoa</taxon>
        <taxon>Arthropoda</taxon>
        <taxon>Hexapoda</taxon>
        <taxon>Insecta</taxon>
        <taxon>Pterygota</taxon>
        <taxon>Neoptera</taxon>
        <taxon>Endopterygota</taxon>
        <taxon>Hymenoptera</taxon>
        <taxon>Apocrita</taxon>
        <taxon>Aculeata</taxon>
        <taxon>Formicoidea</taxon>
        <taxon>Formicidae</taxon>
        <taxon>Formicinae</taxon>
        <taxon>Lasius</taxon>
        <taxon>Lasius</taxon>
    </lineage>
</organism>
<keyword evidence="2" id="KW-1185">Reference proteome</keyword>
<sequence>PELYDVFKKLRNRVQSLIREAKKEHLAAFNCKRGIASTWGELKRLGLIGSSVRNNRCNFDLDVLNNAFILSSSPHPVTQSVCSVSSLHSGDCGRLDETELFFADIPPKVLINAILKGRSEAMGVDLNKMPQACVAFLAPLPASVIQSHVTRLTLS</sequence>
<gene>
    <name evidence="1" type="ORF">RF55_25398</name>
</gene>
<protein>
    <submittedName>
        <fullName evidence="1">Dna mismatch repair protein</fullName>
    </submittedName>
</protein>
<evidence type="ECO:0000313" key="1">
    <source>
        <dbReference type="EMBL" id="KMQ81735.1"/>
    </source>
</evidence>
<feature type="non-terminal residue" evidence="1">
    <location>
        <position position="1"/>
    </location>
</feature>
<dbReference type="AlphaFoldDB" id="A0A0J7MMC0"/>
<dbReference type="OrthoDB" id="7699805at2759"/>
<dbReference type="EMBL" id="LBMM01032257">
    <property type="protein sequence ID" value="KMQ81735.1"/>
    <property type="molecule type" value="Genomic_DNA"/>
</dbReference>
<evidence type="ECO:0000313" key="2">
    <source>
        <dbReference type="Proteomes" id="UP000036403"/>
    </source>
</evidence>
<proteinExistence type="predicted"/>
<dbReference type="PaxDb" id="67767-A0A0J7MMC0"/>
<dbReference type="Proteomes" id="UP000036403">
    <property type="component" value="Unassembled WGS sequence"/>
</dbReference>
<comment type="caution">
    <text evidence="1">The sequence shown here is derived from an EMBL/GenBank/DDBJ whole genome shotgun (WGS) entry which is preliminary data.</text>
</comment>
<accession>A0A0J7MMC0</accession>
<name>A0A0J7MMC0_LASNI</name>